<keyword evidence="8" id="KW-1185">Reference proteome</keyword>
<keyword evidence="2" id="KW-0067">ATP-binding</keyword>
<feature type="domain" description="Clp ATPase C-terminal" evidence="6">
    <location>
        <begin position="532"/>
        <end position="622"/>
    </location>
</feature>
<accession>A0A917AE10</accession>
<evidence type="ECO:0000259" key="5">
    <source>
        <dbReference type="SMART" id="SM00382"/>
    </source>
</evidence>
<dbReference type="RefSeq" id="WP_095595883.1">
    <property type="nucleotide sequence ID" value="NZ_BMKN01000001.1"/>
</dbReference>
<evidence type="ECO:0000259" key="6">
    <source>
        <dbReference type="SMART" id="SM01086"/>
    </source>
</evidence>
<evidence type="ECO:0000313" key="8">
    <source>
        <dbReference type="Proteomes" id="UP000606730"/>
    </source>
</evidence>
<keyword evidence="3" id="KW-0143">Chaperone</keyword>
<dbReference type="Gene3D" id="1.10.8.60">
    <property type="match status" value="1"/>
</dbReference>
<dbReference type="PANTHER" id="PTHR11638">
    <property type="entry name" value="ATP-DEPENDENT CLP PROTEASE"/>
    <property type="match status" value="1"/>
</dbReference>
<reference evidence="7" key="1">
    <citation type="journal article" date="2014" name="Int. J. Syst. Evol. Microbiol.">
        <title>Complete genome sequence of Corynebacterium casei LMG S-19264T (=DSM 44701T), isolated from a smear-ripened cheese.</title>
        <authorList>
            <consortium name="US DOE Joint Genome Institute (JGI-PGF)"/>
            <person name="Walter F."/>
            <person name="Albersmeier A."/>
            <person name="Kalinowski J."/>
            <person name="Ruckert C."/>
        </authorList>
    </citation>
    <scope>NUCLEOTIDE SEQUENCE</scope>
    <source>
        <strain evidence="7">CGMCC 1.16012</strain>
    </source>
</reference>
<protein>
    <submittedName>
        <fullName evidence="7">Chaperone</fullName>
    </submittedName>
</protein>
<comment type="caution">
    <text evidence="7">The sequence shown here is derived from an EMBL/GenBank/DDBJ whole genome shotgun (WGS) entry which is preliminary data.</text>
</comment>
<dbReference type="GO" id="GO:0034605">
    <property type="term" value="P:cellular response to heat"/>
    <property type="evidence" value="ECO:0007669"/>
    <property type="project" value="TreeGrafter"/>
</dbReference>
<gene>
    <name evidence="7" type="ORF">GCM10011517_12950</name>
</gene>
<keyword evidence="1" id="KW-0547">Nucleotide-binding</keyword>
<dbReference type="PROSITE" id="PS00871">
    <property type="entry name" value="CLPAB_2"/>
    <property type="match status" value="1"/>
</dbReference>
<dbReference type="InterPro" id="IPR003593">
    <property type="entry name" value="AAA+_ATPase"/>
</dbReference>
<reference evidence="7" key="2">
    <citation type="submission" date="2020-09" db="EMBL/GenBank/DDBJ databases">
        <authorList>
            <person name="Sun Q."/>
            <person name="Zhou Y."/>
        </authorList>
    </citation>
    <scope>NUCLEOTIDE SEQUENCE</scope>
    <source>
        <strain evidence="7">CGMCC 1.16012</strain>
    </source>
</reference>
<dbReference type="AlphaFoldDB" id="A0A917AE10"/>
<dbReference type="SMART" id="SM01086">
    <property type="entry name" value="ClpB_D2-small"/>
    <property type="match status" value="1"/>
</dbReference>
<dbReference type="Proteomes" id="UP000606730">
    <property type="component" value="Unassembled WGS sequence"/>
</dbReference>
<dbReference type="InterPro" id="IPR019489">
    <property type="entry name" value="Clp_ATPase_C"/>
</dbReference>
<organism evidence="7 8">
    <name type="scientific">Actibacterium pelagium</name>
    <dbReference type="NCBI Taxonomy" id="2029103"/>
    <lineage>
        <taxon>Bacteria</taxon>
        <taxon>Pseudomonadati</taxon>
        <taxon>Pseudomonadota</taxon>
        <taxon>Alphaproteobacteria</taxon>
        <taxon>Rhodobacterales</taxon>
        <taxon>Roseobacteraceae</taxon>
        <taxon>Actibacterium</taxon>
    </lineage>
</organism>
<evidence type="ECO:0000256" key="3">
    <source>
        <dbReference type="ARBA" id="ARBA00023186"/>
    </source>
</evidence>
<dbReference type="PANTHER" id="PTHR11638:SF18">
    <property type="entry name" value="HEAT SHOCK PROTEIN 104"/>
    <property type="match status" value="1"/>
</dbReference>
<dbReference type="SUPFAM" id="SSF52540">
    <property type="entry name" value="P-loop containing nucleoside triphosphate hydrolases"/>
    <property type="match status" value="1"/>
</dbReference>
<evidence type="ECO:0000313" key="7">
    <source>
        <dbReference type="EMBL" id="GGE46656.1"/>
    </source>
</evidence>
<evidence type="ECO:0000256" key="4">
    <source>
        <dbReference type="SAM" id="MobiDB-lite"/>
    </source>
</evidence>
<proteinExistence type="predicted"/>
<dbReference type="EMBL" id="BMKN01000001">
    <property type="protein sequence ID" value="GGE46656.1"/>
    <property type="molecule type" value="Genomic_DNA"/>
</dbReference>
<feature type="region of interest" description="Disordered" evidence="4">
    <location>
        <begin position="1"/>
        <end position="27"/>
    </location>
</feature>
<dbReference type="InterPro" id="IPR050130">
    <property type="entry name" value="ClpA_ClpB"/>
</dbReference>
<dbReference type="GO" id="GO:0016887">
    <property type="term" value="F:ATP hydrolysis activity"/>
    <property type="evidence" value="ECO:0007669"/>
    <property type="project" value="InterPro"/>
</dbReference>
<dbReference type="SMART" id="SM00382">
    <property type="entry name" value="AAA"/>
    <property type="match status" value="1"/>
</dbReference>
<name>A0A917AE10_9RHOB</name>
<dbReference type="Pfam" id="PF10431">
    <property type="entry name" value="ClpB_D2-small"/>
    <property type="match status" value="1"/>
</dbReference>
<feature type="compositionally biased region" description="Basic and acidic residues" evidence="4">
    <location>
        <begin position="1"/>
        <end position="12"/>
    </location>
</feature>
<evidence type="ECO:0000256" key="1">
    <source>
        <dbReference type="ARBA" id="ARBA00022741"/>
    </source>
</evidence>
<dbReference type="InterPro" id="IPR028299">
    <property type="entry name" value="ClpA/B_CS2"/>
</dbReference>
<dbReference type="CDD" id="cd19499">
    <property type="entry name" value="RecA-like_ClpB_Hsp104-like"/>
    <property type="match status" value="1"/>
</dbReference>
<dbReference type="InterPro" id="IPR027417">
    <property type="entry name" value="P-loop_NTPase"/>
</dbReference>
<dbReference type="InterPro" id="IPR003959">
    <property type="entry name" value="ATPase_AAA_core"/>
</dbReference>
<dbReference type="PRINTS" id="PR00300">
    <property type="entry name" value="CLPPROTEASEA"/>
</dbReference>
<sequence>MDSRKPRTDRQHLPTQPKPGAAAPVLKGHGAVGSGTYDPPVWIEECGSALAYAEHLVIWGNTRDLYPVETEAGLGFAELTDTLWHILQRHQTKALFQYDSLRQEVRLARFKGSQDEHEQLQRAIPATAKSLEDLAAAQRAITGFAEFRVALMIDHASQLHGTAEKPLSDFFVAIDRPTHGHDQTAPDNPTLWICDHPATLPDWFVVGNASIREIHVEPPNLEDRFLFAETLFPEASKATGAEPEQQKYLQQFALECEGSTLQAMGAMSAIARVENLGAEKLQQAIRIYRTGQRRDPWASSLLKERVSNARSLIEARIKGQPNAVEKTVDVLTRSVMGMSALQSSSRSSRPRGTLFFVGPTGVGKTEMAKAVTELLFADDTALHRFDMSEFMDERAIARLIGAPAGQNGHERGGELTNALQSKPFSVFLFDEIEKAHPRVLDLFLQILDEGRLTDTRGVTGYFSEALLIFTSNIGLSTGSRVENAGMNVLPSDSHEVLEQKFTRAVQDHFRIDLKRPELINRIGQNVVAFGFLSPNTIRLIFEGSVKRVLKAIEQEHGITVTLSPLAKNKLREACTHDPMEGGRGIANRVESHLVNPLARKLFDLEDTKDVEIVDIIQEQNRIWLIMEGEDPEAVMAAAQPTPTSVQPHRIRAEGLGFGKKPRKLRRP</sequence>
<dbReference type="OrthoDB" id="9803641at2"/>
<evidence type="ECO:0000256" key="2">
    <source>
        <dbReference type="ARBA" id="ARBA00022840"/>
    </source>
</evidence>
<dbReference type="Gene3D" id="3.40.50.300">
    <property type="entry name" value="P-loop containing nucleotide triphosphate hydrolases"/>
    <property type="match status" value="1"/>
</dbReference>
<dbReference type="Pfam" id="PF07724">
    <property type="entry name" value="AAA_2"/>
    <property type="match status" value="1"/>
</dbReference>
<feature type="region of interest" description="Disordered" evidence="4">
    <location>
        <begin position="640"/>
        <end position="667"/>
    </location>
</feature>
<feature type="domain" description="AAA+ ATPase" evidence="5">
    <location>
        <begin position="350"/>
        <end position="501"/>
    </location>
</feature>
<dbReference type="GO" id="GO:0005737">
    <property type="term" value="C:cytoplasm"/>
    <property type="evidence" value="ECO:0007669"/>
    <property type="project" value="TreeGrafter"/>
</dbReference>
<dbReference type="GO" id="GO:0005524">
    <property type="term" value="F:ATP binding"/>
    <property type="evidence" value="ECO:0007669"/>
    <property type="project" value="UniProtKB-KW"/>
</dbReference>
<dbReference type="InterPro" id="IPR001270">
    <property type="entry name" value="ClpA/B"/>
</dbReference>